<evidence type="ECO:0000313" key="2">
    <source>
        <dbReference type="EMBL" id="KAJ8435280.1"/>
    </source>
</evidence>
<dbReference type="AlphaFoldDB" id="A0A9Q1K2J2"/>
<comment type="caution">
    <text evidence="2">The sequence shown here is derived from an EMBL/GenBank/DDBJ whole genome shotgun (WGS) entry which is preliminary data.</text>
</comment>
<dbReference type="EMBL" id="JAKOGI010000423">
    <property type="protein sequence ID" value="KAJ8435280.1"/>
    <property type="molecule type" value="Genomic_DNA"/>
</dbReference>
<dbReference type="PANTHER" id="PTHR37610:SF6">
    <property type="entry name" value="GAG-POLYPEPTIDE OF LTR COPIA-TYPE-RELATED"/>
    <property type="match status" value="1"/>
</dbReference>
<protein>
    <recommendedName>
        <fullName evidence="1">Retrotransposon Copia-like N-terminal domain-containing protein</fullName>
    </recommendedName>
</protein>
<name>A0A9Q1K2J2_9CARY</name>
<keyword evidence="3" id="KW-1185">Reference proteome</keyword>
<dbReference type="InterPro" id="IPR029472">
    <property type="entry name" value="Copia-like_N"/>
</dbReference>
<dbReference type="PANTHER" id="PTHR37610">
    <property type="entry name" value="CCHC-TYPE DOMAIN-CONTAINING PROTEIN"/>
    <property type="match status" value="1"/>
</dbReference>
<feature type="domain" description="Retrotransposon Copia-like N-terminal" evidence="1">
    <location>
        <begin position="27"/>
        <end position="64"/>
    </location>
</feature>
<reference evidence="2" key="1">
    <citation type="submission" date="2022-04" db="EMBL/GenBank/DDBJ databases">
        <title>Carnegiea gigantea Genome sequencing and assembly v2.</title>
        <authorList>
            <person name="Copetti D."/>
            <person name="Sanderson M.J."/>
            <person name="Burquez A."/>
            <person name="Wojciechowski M.F."/>
        </authorList>
    </citation>
    <scope>NUCLEOTIDE SEQUENCE</scope>
    <source>
        <strain evidence="2">SGP5-SGP5p</strain>
        <tissue evidence="2">Aerial part</tissue>
    </source>
</reference>
<proteinExistence type="predicted"/>
<dbReference type="Pfam" id="PF14244">
    <property type="entry name" value="Retrotran_gag_3"/>
    <property type="match status" value="1"/>
</dbReference>
<dbReference type="OrthoDB" id="5544992at2759"/>
<evidence type="ECO:0000259" key="1">
    <source>
        <dbReference type="Pfam" id="PF14244"/>
    </source>
</evidence>
<organism evidence="2 3">
    <name type="scientific">Carnegiea gigantea</name>
    <dbReference type="NCBI Taxonomy" id="171969"/>
    <lineage>
        <taxon>Eukaryota</taxon>
        <taxon>Viridiplantae</taxon>
        <taxon>Streptophyta</taxon>
        <taxon>Embryophyta</taxon>
        <taxon>Tracheophyta</taxon>
        <taxon>Spermatophyta</taxon>
        <taxon>Magnoliopsida</taxon>
        <taxon>eudicotyledons</taxon>
        <taxon>Gunneridae</taxon>
        <taxon>Pentapetalae</taxon>
        <taxon>Caryophyllales</taxon>
        <taxon>Cactineae</taxon>
        <taxon>Cactaceae</taxon>
        <taxon>Cactoideae</taxon>
        <taxon>Echinocereeae</taxon>
        <taxon>Carnegiea</taxon>
    </lineage>
</organism>
<gene>
    <name evidence="2" type="ORF">Cgig2_030035</name>
</gene>
<dbReference type="Proteomes" id="UP001153076">
    <property type="component" value="Unassembled WGS sequence"/>
</dbReference>
<evidence type="ECO:0000313" key="3">
    <source>
        <dbReference type="Proteomes" id="UP001153076"/>
    </source>
</evidence>
<accession>A0A9Q1K2J2</accession>
<sequence length="185" mass="21076">MSAKRNHNNIGVNDLQNPLFLHPSEGSDSLAIQEKLIGVKNFRSWKRVVEIGLATKRKLGFVQGIATRSSKDSIKVEMWHTSNSMGIAWLTTSVLVPIAKSILFLDSDVYIARNVSFTNMPNDRKAEITHEDGIKLRNGLKVAHAFWGSLFDFRRLSISKLARTRDVCRIFYHEIYVVQELVIYT</sequence>